<evidence type="ECO:0000256" key="3">
    <source>
        <dbReference type="ARBA" id="ARBA00022989"/>
    </source>
</evidence>
<feature type="transmembrane region" description="Helical" evidence="6">
    <location>
        <begin position="14"/>
        <end position="33"/>
    </location>
</feature>
<keyword evidence="2 6" id="KW-0812">Transmembrane</keyword>
<keyword evidence="3 6" id="KW-1133">Transmembrane helix</keyword>
<sequence>MIRYQYKHRTLRFAIRRFITCLPAYYGGYYLSIPLMGEVSHVGGLWALISTLIVLQPNRKDAWQTALLRMVGTFIGATFAAVYLTFLPFHPLGMCATIVASVLVCGGFGVPNYARLACITIAIMMVSTVIDPHITPYMNALLRFLESATGTCIAVIVTEVWPEEDPDHKKPGSLRLPLSDLSGKKRAARDDAS</sequence>
<proteinExistence type="predicted"/>
<gene>
    <name evidence="8" type="ORF">QEH59_15450</name>
</gene>
<feature type="transmembrane region" description="Helical" evidence="6">
    <location>
        <begin position="39"/>
        <end position="55"/>
    </location>
</feature>
<dbReference type="Proteomes" id="UP001243717">
    <property type="component" value="Unassembled WGS sequence"/>
</dbReference>
<evidence type="ECO:0000256" key="1">
    <source>
        <dbReference type="ARBA" id="ARBA00004141"/>
    </source>
</evidence>
<accession>A0ABU1ANP9</accession>
<evidence type="ECO:0000256" key="2">
    <source>
        <dbReference type="ARBA" id="ARBA00022692"/>
    </source>
</evidence>
<dbReference type="EMBL" id="JARXIC010000034">
    <property type="protein sequence ID" value="MDQ8195828.1"/>
    <property type="molecule type" value="Genomic_DNA"/>
</dbReference>
<dbReference type="PANTHER" id="PTHR47804:SF3">
    <property type="entry name" value="PROTEIN BRE4"/>
    <property type="match status" value="1"/>
</dbReference>
<dbReference type="PANTHER" id="PTHR47804">
    <property type="entry name" value="60S RIBOSOMAL PROTEIN L19"/>
    <property type="match status" value="1"/>
</dbReference>
<feature type="region of interest" description="Disordered" evidence="5">
    <location>
        <begin position="163"/>
        <end position="193"/>
    </location>
</feature>
<reference evidence="8 9" key="1">
    <citation type="submission" date="2023-04" db="EMBL/GenBank/DDBJ databases">
        <title>A novel bacteria isolated from coastal sediment.</title>
        <authorList>
            <person name="Liu X.-J."/>
            <person name="Du Z.-J."/>
        </authorList>
    </citation>
    <scope>NUCLEOTIDE SEQUENCE [LARGE SCALE GENOMIC DNA]</scope>
    <source>
        <strain evidence="8 9">SDUM461004</strain>
    </source>
</reference>
<feature type="domain" description="Integral membrane bound transporter" evidence="7">
    <location>
        <begin position="40"/>
        <end position="157"/>
    </location>
</feature>
<comment type="subcellular location">
    <subcellularLocation>
        <location evidence="1">Membrane</location>
        <topology evidence="1">Multi-pass membrane protein</topology>
    </subcellularLocation>
</comment>
<protein>
    <submittedName>
        <fullName evidence="8">FUSC family protein</fullName>
    </submittedName>
</protein>
<keyword evidence="4 6" id="KW-0472">Membrane</keyword>
<dbReference type="InterPro" id="IPR052430">
    <property type="entry name" value="IVT-Associated"/>
</dbReference>
<evidence type="ECO:0000256" key="6">
    <source>
        <dbReference type="SAM" id="Phobius"/>
    </source>
</evidence>
<evidence type="ECO:0000256" key="4">
    <source>
        <dbReference type="ARBA" id="ARBA00023136"/>
    </source>
</evidence>
<name>A0ABU1ANP9_9BACT</name>
<organism evidence="8 9">
    <name type="scientific">Thalassobacterium sedimentorum</name>
    <dbReference type="NCBI Taxonomy" id="3041258"/>
    <lineage>
        <taxon>Bacteria</taxon>
        <taxon>Pseudomonadati</taxon>
        <taxon>Verrucomicrobiota</taxon>
        <taxon>Opitutia</taxon>
        <taxon>Puniceicoccales</taxon>
        <taxon>Coraliomargaritaceae</taxon>
        <taxon>Thalassobacterium</taxon>
    </lineage>
</organism>
<dbReference type="RefSeq" id="WP_308986277.1">
    <property type="nucleotide sequence ID" value="NZ_JARXIC010000034.1"/>
</dbReference>
<evidence type="ECO:0000313" key="9">
    <source>
        <dbReference type="Proteomes" id="UP001243717"/>
    </source>
</evidence>
<feature type="transmembrane region" description="Helical" evidence="6">
    <location>
        <begin position="67"/>
        <end position="85"/>
    </location>
</feature>
<dbReference type="Pfam" id="PF13515">
    <property type="entry name" value="FUSC_2"/>
    <property type="match status" value="1"/>
</dbReference>
<comment type="caution">
    <text evidence="8">The sequence shown here is derived from an EMBL/GenBank/DDBJ whole genome shotgun (WGS) entry which is preliminary data.</text>
</comment>
<evidence type="ECO:0000256" key="5">
    <source>
        <dbReference type="SAM" id="MobiDB-lite"/>
    </source>
</evidence>
<feature type="transmembrane region" description="Helical" evidence="6">
    <location>
        <begin position="91"/>
        <end position="109"/>
    </location>
</feature>
<keyword evidence="9" id="KW-1185">Reference proteome</keyword>
<evidence type="ECO:0000313" key="8">
    <source>
        <dbReference type="EMBL" id="MDQ8195828.1"/>
    </source>
</evidence>
<evidence type="ECO:0000259" key="7">
    <source>
        <dbReference type="Pfam" id="PF13515"/>
    </source>
</evidence>
<dbReference type="InterPro" id="IPR049453">
    <property type="entry name" value="Memb_transporter_dom"/>
</dbReference>